<dbReference type="AlphaFoldDB" id="A0A1G8HKZ3"/>
<evidence type="ECO:0000313" key="2">
    <source>
        <dbReference type="Proteomes" id="UP000198894"/>
    </source>
</evidence>
<organism evidence="1 2">
    <name type="scientific">Mesorhizobium muleiense</name>
    <dbReference type="NCBI Taxonomy" id="1004279"/>
    <lineage>
        <taxon>Bacteria</taxon>
        <taxon>Pseudomonadati</taxon>
        <taxon>Pseudomonadota</taxon>
        <taxon>Alphaproteobacteria</taxon>
        <taxon>Hyphomicrobiales</taxon>
        <taxon>Phyllobacteriaceae</taxon>
        <taxon>Mesorhizobium</taxon>
    </lineage>
</organism>
<name>A0A1G8HKZ3_9HYPH</name>
<reference evidence="2" key="1">
    <citation type="submission" date="2016-10" db="EMBL/GenBank/DDBJ databases">
        <authorList>
            <person name="Varghese N."/>
            <person name="Submissions S."/>
        </authorList>
    </citation>
    <scope>NUCLEOTIDE SEQUENCE [LARGE SCALE GENOMIC DNA]</scope>
    <source>
        <strain evidence="2">CGMCC 1.11022</strain>
    </source>
</reference>
<gene>
    <name evidence="1" type="ORF">SAMN05428953_10196</name>
</gene>
<keyword evidence="2" id="KW-1185">Reference proteome</keyword>
<dbReference type="Proteomes" id="UP000198894">
    <property type="component" value="Unassembled WGS sequence"/>
</dbReference>
<dbReference type="EMBL" id="FNEE01000001">
    <property type="protein sequence ID" value="SDI07366.1"/>
    <property type="molecule type" value="Genomic_DNA"/>
</dbReference>
<protein>
    <submittedName>
        <fullName evidence="1">Uncharacterized protein</fullName>
    </submittedName>
</protein>
<accession>A0A1G8HKZ3</accession>
<proteinExistence type="predicted"/>
<sequence>MRSVMDTAINDYGATGTCADRQRTDCRVVPAAFASAGLSRAWVSLDQGKSQSEGMAYTASAAQNLYGESA</sequence>
<evidence type="ECO:0000313" key="1">
    <source>
        <dbReference type="EMBL" id="SDI07366.1"/>
    </source>
</evidence>